<dbReference type="Proteomes" id="UP000663419">
    <property type="component" value="Chromosome 6"/>
</dbReference>
<dbReference type="EMBL" id="CP069107">
    <property type="protein sequence ID" value="QSS57589.1"/>
    <property type="molecule type" value="Genomic_DNA"/>
</dbReference>
<accession>A0A8A1LUJ4</accession>
<evidence type="ECO:0000313" key="2">
    <source>
        <dbReference type="Proteomes" id="UP000663419"/>
    </source>
</evidence>
<name>A0A8A1LUJ4_AJEC8</name>
<proteinExistence type="predicted"/>
<dbReference type="VEuPathDB" id="FungiDB:I7I53_11818"/>
<protein>
    <submittedName>
        <fullName evidence="1">Uncharacterized protein</fullName>
    </submittedName>
</protein>
<dbReference type="AlphaFoldDB" id="A0A8A1LUJ4"/>
<evidence type="ECO:0000313" key="1">
    <source>
        <dbReference type="EMBL" id="QSS57589.1"/>
    </source>
</evidence>
<gene>
    <name evidence="1" type="ORF">I7I53_11818</name>
</gene>
<sequence>MRERNAKDTITSDLSGQIILKLLRQRRERFDGLEVEGSAKGKLPGVKRGQSRQILYLPFVSGNVSP</sequence>
<reference evidence="1" key="1">
    <citation type="submission" date="2021-01" db="EMBL/GenBank/DDBJ databases">
        <title>Chromosome-level genome assembly of a human fungal pathogen reveals clustering of transcriptionally co-regulated genes.</title>
        <authorList>
            <person name="Voorhies M."/>
            <person name="Cohen S."/>
            <person name="Shea T.P."/>
            <person name="Petrus S."/>
            <person name="Munoz J.F."/>
            <person name="Poplawski S."/>
            <person name="Goldman W.E."/>
            <person name="Michael T."/>
            <person name="Cuomo C.A."/>
            <person name="Sil A."/>
            <person name="Beyhan S."/>
        </authorList>
    </citation>
    <scope>NUCLEOTIDE SEQUENCE</scope>
    <source>
        <strain evidence="1">H88</strain>
    </source>
</reference>
<organism evidence="1 2">
    <name type="scientific">Ajellomyces capsulatus (strain H88)</name>
    <name type="common">Darling's disease fungus</name>
    <name type="synonym">Histoplasma capsulatum</name>
    <dbReference type="NCBI Taxonomy" id="544711"/>
    <lineage>
        <taxon>Eukaryota</taxon>
        <taxon>Fungi</taxon>
        <taxon>Dikarya</taxon>
        <taxon>Ascomycota</taxon>
        <taxon>Pezizomycotina</taxon>
        <taxon>Eurotiomycetes</taxon>
        <taxon>Eurotiomycetidae</taxon>
        <taxon>Onygenales</taxon>
        <taxon>Ajellomycetaceae</taxon>
        <taxon>Histoplasma</taxon>
    </lineage>
</organism>